<dbReference type="PANTHER" id="PTHR47331:SF6">
    <property type="entry name" value="DOUBLECORTIN DOMAIN-CONTAINING PROTEIN"/>
    <property type="match status" value="1"/>
</dbReference>
<dbReference type="PANTHER" id="PTHR47331">
    <property type="entry name" value="PHD-TYPE DOMAIN-CONTAINING PROTEIN"/>
    <property type="match status" value="1"/>
</dbReference>
<reference evidence="2 3" key="1">
    <citation type="submission" date="2023-09" db="EMBL/GenBank/DDBJ databases">
        <authorList>
            <person name="Wang M."/>
        </authorList>
    </citation>
    <scope>NUCLEOTIDE SEQUENCE [LARGE SCALE GENOMIC DNA]</scope>
    <source>
        <strain evidence="2">GT-2023</strain>
        <tissue evidence="2">Liver</tissue>
    </source>
</reference>
<feature type="coiled-coil region" evidence="1">
    <location>
        <begin position="11"/>
        <end position="67"/>
    </location>
</feature>
<keyword evidence="1" id="KW-0175">Coiled coil</keyword>
<dbReference type="Proteomes" id="UP001558613">
    <property type="component" value="Unassembled WGS sequence"/>
</dbReference>
<comment type="caution">
    <text evidence="2">The sequence shown here is derived from an EMBL/GenBank/DDBJ whole genome shotgun (WGS) entry which is preliminary data.</text>
</comment>
<accession>A0ABR3NZA2</accession>
<keyword evidence="3" id="KW-1185">Reference proteome</keyword>
<sequence length="218" mass="23967">MESSSSTSAAAAVARAKAEAAKARLRFADEEERIKVEKAKLEAKIYKMVLERETAAAVAEAEALEAAVDTSVHSKHEPQLEAAPADVMQRTSEYVEQQNKSTHSLRISIKCRATPFRELKISSNIDNTSVNKFLLDQDCVWQFNPPHASHMGGSWERMIGLARRILDAMFQQLGPSALTHEILSTLMAEVAAKVNARPLIPVSTDPEDPFILTPTLEG</sequence>
<gene>
    <name evidence="2" type="ORF">QQF64_001176</name>
</gene>
<evidence type="ECO:0000313" key="2">
    <source>
        <dbReference type="EMBL" id="KAL1282373.1"/>
    </source>
</evidence>
<organism evidence="2 3">
    <name type="scientific">Cirrhinus molitorella</name>
    <name type="common">mud carp</name>
    <dbReference type="NCBI Taxonomy" id="172907"/>
    <lineage>
        <taxon>Eukaryota</taxon>
        <taxon>Metazoa</taxon>
        <taxon>Chordata</taxon>
        <taxon>Craniata</taxon>
        <taxon>Vertebrata</taxon>
        <taxon>Euteleostomi</taxon>
        <taxon>Actinopterygii</taxon>
        <taxon>Neopterygii</taxon>
        <taxon>Teleostei</taxon>
        <taxon>Ostariophysi</taxon>
        <taxon>Cypriniformes</taxon>
        <taxon>Cyprinidae</taxon>
        <taxon>Labeoninae</taxon>
        <taxon>Labeonini</taxon>
        <taxon>Cirrhinus</taxon>
    </lineage>
</organism>
<proteinExistence type="predicted"/>
<name>A0ABR3NZA2_9TELE</name>
<dbReference type="Gene3D" id="3.30.420.10">
    <property type="entry name" value="Ribonuclease H-like superfamily/Ribonuclease H"/>
    <property type="match status" value="1"/>
</dbReference>
<dbReference type="InterPro" id="IPR036397">
    <property type="entry name" value="RNaseH_sf"/>
</dbReference>
<evidence type="ECO:0000313" key="3">
    <source>
        <dbReference type="Proteomes" id="UP001558613"/>
    </source>
</evidence>
<dbReference type="EMBL" id="JAYMGO010000001">
    <property type="protein sequence ID" value="KAL1282373.1"/>
    <property type="molecule type" value="Genomic_DNA"/>
</dbReference>
<evidence type="ECO:0000256" key="1">
    <source>
        <dbReference type="SAM" id="Coils"/>
    </source>
</evidence>
<protein>
    <submittedName>
        <fullName evidence="2">Uncharacterized protein</fullName>
    </submittedName>
</protein>